<protein>
    <submittedName>
        <fullName evidence="1">Uncharacterized protein</fullName>
    </submittedName>
</protein>
<accession>A0A484F5J9</accession>
<dbReference type="EMBL" id="SNYS01000005">
    <property type="protein sequence ID" value="TDQ70954.1"/>
    <property type="molecule type" value="Genomic_DNA"/>
</dbReference>
<dbReference type="AlphaFoldDB" id="A0A484F5J9"/>
<sequence length="155" mass="17493">MKNRKFADSCLADTAKLNHCFTIKCACAALLHASALFYGSRSLRERGHCYLPFTFAVVTYHLCSLLLPTVRIRCCCLPFAFAAATYHSHSLLLPTVCIRCCYLPFAFAAATYRLHSLLPPTVCVRCCRLTVWYTNRCRSRESPGFKNITKTAPRL</sequence>
<dbReference type="Proteomes" id="UP000294855">
    <property type="component" value="Unassembled WGS sequence"/>
</dbReference>
<proteinExistence type="predicted"/>
<reference evidence="1 2" key="1">
    <citation type="submission" date="2019-03" db="EMBL/GenBank/DDBJ databases">
        <title>Genomic Encyclopedia of Type Strains, Phase IV (KMG-IV): sequencing the most valuable type-strain genomes for metagenomic binning, comparative biology and taxonomic classification.</title>
        <authorList>
            <person name="Goeker M."/>
        </authorList>
    </citation>
    <scope>NUCLEOTIDE SEQUENCE [LARGE SCALE GENOMIC DNA]</scope>
    <source>
        <strain evidence="1 2">DSM 13328</strain>
    </source>
</reference>
<keyword evidence="2" id="KW-1185">Reference proteome</keyword>
<evidence type="ECO:0000313" key="1">
    <source>
        <dbReference type="EMBL" id="TDQ70954.1"/>
    </source>
</evidence>
<organism evidence="1 2">
    <name type="scientific">Methanimicrococcus blatticola</name>
    <dbReference type="NCBI Taxonomy" id="91560"/>
    <lineage>
        <taxon>Archaea</taxon>
        <taxon>Methanobacteriati</taxon>
        <taxon>Methanobacteriota</taxon>
        <taxon>Stenosarchaea group</taxon>
        <taxon>Methanomicrobia</taxon>
        <taxon>Methanosarcinales</taxon>
        <taxon>Methanosarcinaceae</taxon>
        <taxon>Methanimicrococcus</taxon>
    </lineage>
</organism>
<evidence type="ECO:0000313" key="2">
    <source>
        <dbReference type="Proteomes" id="UP000294855"/>
    </source>
</evidence>
<name>A0A484F5J9_9EURY</name>
<comment type="caution">
    <text evidence="1">The sequence shown here is derived from an EMBL/GenBank/DDBJ whole genome shotgun (WGS) entry which is preliminary data.</text>
</comment>
<gene>
    <name evidence="1" type="ORF">C7391_0050</name>
</gene>